<keyword evidence="3" id="KW-1185">Reference proteome</keyword>
<feature type="compositionally biased region" description="Polar residues" evidence="1">
    <location>
        <begin position="41"/>
        <end position="50"/>
    </location>
</feature>
<proteinExistence type="predicted"/>
<reference evidence="2 3" key="1">
    <citation type="journal article" date="2003" name="Proc. Natl. Acad. Sci. U.S.A.">
        <title>Complete genome sequence of the marine planctomycete Pirellula sp. strain 1.</title>
        <authorList>
            <person name="Gloeckner F.O."/>
            <person name="Kube M."/>
            <person name="Bauer M."/>
            <person name="Teeling H."/>
            <person name="Lombardot T."/>
            <person name="Ludwig W."/>
            <person name="Gade D."/>
            <person name="Beck A."/>
            <person name="Borzym K."/>
            <person name="Heitmann K."/>
            <person name="Rabus R."/>
            <person name="Schlesner H."/>
            <person name="Amann R."/>
            <person name="Reinhardt R."/>
        </authorList>
    </citation>
    <scope>NUCLEOTIDE SEQUENCE [LARGE SCALE GENOMIC DNA]</scope>
    <source>
        <strain evidence="3">DSM 10527 / NCIMB 13988 / SH1</strain>
    </source>
</reference>
<gene>
    <name evidence="2" type="ordered locus">RB8367</name>
</gene>
<evidence type="ECO:0000256" key="1">
    <source>
        <dbReference type="SAM" id="MobiDB-lite"/>
    </source>
</evidence>
<accession>Q7UFS6</accession>
<dbReference type="KEGG" id="rba:RB8367"/>
<name>Q7UFS6_RHOBA</name>
<feature type="region of interest" description="Disordered" evidence="1">
    <location>
        <begin position="31"/>
        <end position="50"/>
    </location>
</feature>
<evidence type="ECO:0000313" key="2">
    <source>
        <dbReference type="EMBL" id="CAD78604.1"/>
    </source>
</evidence>
<dbReference type="Proteomes" id="UP000001025">
    <property type="component" value="Chromosome"/>
</dbReference>
<dbReference type="EMBL" id="BX294147">
    <property type="protein sequence ID" value="CAD78604.1"/>
    <property type="molecule type" value="Genomic_DNA"/>
</dbReference>
<protein>
    <submittedName>
        <fullName evidence="2">Uncharacterized protein</fullName>
    </submittedName>
</protein>
<evidence type="ECO:0000313" key="3">
    <source>
        <dbReference type="Proteomes" id="UP000001025"/>
    </source>
</evidence>
<dbReference type="HOGENOM" id="CLU_3122031_0_0_0"/>
<sequence>MNSQESREMRRADSPADFTFGDQTQCTCQPMSGIVEPDQPTDYTPWSSCC</sequence>
<organism evidence="2 3">
    <name type="scientific">Rhodopirellula baltica (strain DSM 10527 / NCIMB 13988 / SH1)</name>
    <dbReference type="NCBI Taxonomy" id="243090"/>
    <lineage>
        <taxon>Bacteria</taxon>
        <taxon>Pseudomonadati</taxon>
        <taxon>Planctomycetota</taxon>
        <taxon>Planctomycetia</taxon>
        <taxon>Pirellulales</taxon>
        <taxon>Pirellulaceae</taxon>
        <taxon>Rhodopirellula</taxon>
    </lineage>
</organism>
<dbReference type="InParanoid" id="Q7UFS6"/>
<dbReference type="EnsemblBacteria" id="CAD78604">
    <property type="protein sequence ID" value="CAD78604"/>
    <property type="gene ID" value="RB8367"/>
</dbReference>
<dbReference type="AlphaFoldDB" id="Q7UFS6"/>
<dbReference type="STRING" id="243090.RB8367"/>